<dbReference type="Pfam" id="PF01297">
    <property type="entry name" value="ZnuA"/>
    <property type="match status" value="1"/>
</dbReference>
<protein>
    <submittedName>
        <fullName evidence="6">Zinc ABC transporter, substrate-binding protein ZnuA</fullName>
    </submittedName>
</protein>
<gene>
    <name evidence="6" type="ORF">AVDCRST_MAG79-1458</name>
</gene>
<feature type="region of interest" description="Disordered" evidence="5">
    <location>
        <begin position="54"/>
        <end position="82"/>
    </location>
</feature>
<sequence length="260" mass="27376">PNDFEPGPRQAEVVSRARLLVAVGAGFDAWVDDLAAGAGGDPAVVEVAPQDELRPAGAGHEEAMEGHDHGGGGHEHAEEGDEAELDPHFWHDPRLARGAVDAVEAALAAADPGGAEAYRAGATRYRAELAELDRALAERYGTVPAARRRLVTNHDAFSYLARRYGLEVVGTVIPSTSTAAEPNARDTAALIRAIRDQGVPAIFSESTVDPKLGRQLAAETGVTVYADLLGDTLAPEGEPGADYLSMMRRNADTIVEGLTR</sequence>
<evidence type="ECO:0000256" key="4">
    <source>
        <dbReference type="ARBA" id="ARBA00022729"/>
    </source>
</evidence>
<reference evidence="6" key="1">
    <citation type="submission" date="2020-02" db="EMBL/GenBank/DDBJ databases">
        <authorList>
            <person name="Meier V. D."/>
        </authorList>
    </citation>
    <scope>NUCLEOTIDE SEQUENCE</scope>
    <source>
        <strain evidence="6">AVDCRST_MAG79</strain>
    </source>
</reference>
<keyword evidence="3" id="KW-0479">Metal-binding</keyword>
<evidence type="ECO:0000313" key="6">
    <source>
        <dbReference type="EMBL" id="CAA9536842.1"/>
    </source>
</evidence>
<keyword evidence="2" id="KW-0813">Transport</keyword>
<dbReference type="PANTHER" id="PTHR42953:SF1">
    <property type="entry name" value="METAL-BINDING PROTEIN HI_0362-RELATED"/>
    <property type="match status" value="1"/>
</dbReference>
<evidence type="ECO:0000256" key="3">
    <source>
        <dbReference type="ARBA" id="ARBA00022723"/>
    </source>
</evidence>
<dbReference type="GO" id="GO:0030001">
    <property type="term" value="P:metal ion transport"/>
    <property type="evidence" value="ECO:0007669"/>
    <property type="project" value="InterPro"/>
</dbReference>
<keyword evidence="4" id="KW-0732">Signal</keyword>
<dbReference type="GO" id="GO:0030313">
    <property type="term" value="C:cell envelope"/>
    <property type="evidence" value="ECO:0007669"/>
    <property type="project" value="UniProtKB-SubCell"/>
</dbReference>
<dbReference type="AlphaFoldDB" id="A0A6J4U0N5"/>
<evidence type="ECO:0000256" key="1">
    <source>
        <dbReference type="ARBA" id="ARBA00004196"/>
    </source>
</evidence>
<feature type="compositionally biased region" description="Basic and acidic residues" evidence="5">
    <location>
        <begin position="54"/>
        <end position="77"/>
    </location>
</feature>
<dbReference type="EMBL" id="CADCWC010000224">
    <property type="protein sequence ID" value="CAA9536842.1"/>
    <property type="molecule type" value="Genomic_DNA"/>
</dbReference>
<comment type="subcellular location">
    <subcellularLocation>
        <location evidence="1">Cell envelope</location>
    </subcellularLocation>
</comment>
<feature type="non-terminal residue" evidence="6">
    <location>
        <position position="1"/>
    </location>
</feature>
<organism evidence="6">
    <name type="scientific">uncultured Thermoleophilia bacterium</name>
    <dbReference type="NCBI Taxonomy" id="1497501"/>
    <lineage>
        <taxon>Bacteria</taxon>
        <taxon>Bacillati</taxon>
        <taxon>Actinomycetota</taxon>
        <taxon>Thermoleophilia</taxon>
        <taxon>environmental samples</taxon>
    </lineage>
</organism>
<dbReference type="InterPro" id="IPR050492">
    <property type="entry name" value="Bact_metal-bind_prot9"/>
</dbReference>
<dbReference type="SUPFAM" id="SSF53807">
    <property type="entry name" value="Helical backbone' metal receptor"/>
    <property type="match status" value="1"/>
</dbReference>
<accession>A0A6J4U0N5</accession>
<dbReference type="PANTHER" id="PTHR42953">
    <property type="entry name" value="HIGH-AFFINITY ZINC UPTAKE SYSTEM PROTEIN ZNUA-RELATED"/>
    <property type="match status" value="1"/>
</dbReference>
<evidence type="ECO:0000256" key="2">
    <source>
        <dbReference type="ARBA" id="ARBA00022448"/>
    </source>
</evidence>
<proteinExistence type="predicted"/>
<dbReference type="InterPro" id="IPR006127">
    <property type="entry name" value="ZnuA-like"/>
</dbReference>
<name>A0A6J4U0N5_9ACTN</name>
<evidence type="ECO:0000256" key="5">
    <source>
        <dbReference type="SAM" id="MobiDB-lite"/>
    </source>
</evidence>
<dbReference type="Gene3D" id="3.40.50.1980">
    <property type="entry name" value="Nitrogenase molybdenum iron protein domain"/>
    <property type="match status" value="2"/>
</dbReference>
<dbReference type="GO" id="GO:0046872">
    <property type="term" value="F:metal ion binding"/>
    <property type="evidence" value="ECO:0007669"/>
    <property type="project" value="UniProtKB-KW"/>
</dbReference>